<evidence type="ECO:0000259" key="3">
    <source>
        <dbReference type="Pfam" id="PF01648"/>
    </source>
</evidence>
<gene>
    <name evidence="5" type="ORF">M407DRAFT_15084</name>
</gene>
<reference evidence="5 6" key="1">
    <citation type="submission" date="2014-04" db="EMBL/GenBank/DDBJ databases">
        <authorList>
            <consortium name="DOE Joint Genome Institute"/>
            <person name="Kuo A."/>
            <person name="Girlanda M."/>
            <person name="Perotto S."/>
            <person name="Kohler A."/>
            <person name="Nagy L.G."/>
            <person name="Floudas D."/>
            <person name="Copeland A."/>
            <person name="Barry K.W."/>
            <person name="Cichocki N."/>
            <person name="Veneault-Fourrey C."/>
            <person name="LaButti K."/>
            <person name="Lindquist E.A."/>
            <person name="Lipzen A."/>
            <person name="Lundell T."/>
            <person name="Morin E."/>
            <person name="Murat C."/>
            <person name="Sun H."/>
            <person name="Tunlid A."/>
            <person name="Henrissat B."/>
            <person name="Grigoriev I.V."/>
            <person name="Hibbett D.S."/>
            <person name="Martin F."/>
            <person name="Nordberg H.P."/>
            <person name="Cantor M.N."/>
            <person name="Hua S.X."/>
        </authorList>
    </citation>
    <scope>NUCLEOTIDE SEQUENCE [LARGE SCALE GENOMIC DNA]</scope>
    <source>
        <strain evidence="5 6">MUT 4182</strain>
    </source>
</reference>
<keyword evidence="2" id="KW-0808">Transferase</keyword>
<dbReference type="Pfam" id="PF01648">
    <property type="entry name" value="ACPS"/>
    <property type="match status" value="1"/>
</dbReference>
<dbReference type="PANTHER" id="PTHR12215">
    <property type="entry name" value="PHOSPHOPANTETHEINE TRANSFERASE"/>
    <property type="match status" value="1"/>
</dbReference>
<feature type="domain" description="4'-phosphopantetheinyl transferase" evidence="3">
    <location>
        <begin position="140"/>
        <end position="184"/>
    </location>
</feature>
<feature type="domain" description="4'-phosphopantetheinyl transferase N-terminal" evidence="4">
    <location>
        <begin position="21"/>
        <end position="110"/>
    </location>
</feature>
<dbReference type="InterPro" id="IPR037143">
    <property type="entry name" value="4-PPantetheinyl_Trfase_dom_sf"/>
</dbReference>
<dbReference type="GO" id="GO:0005829">
    <property type="term" value="C:cytosol"/>
    <property type="evidence" value="ECO:0007669"/>
    <property type="project" value="TreeGrafter"/>
</dbReference>
<dbReference type="Pfam" id="PF22624">
    <property type="entry name" value="AASDHPPT_N"/>
    <property type="match status" value="1"/>
</dbReference>
<dbReference type="GO" id="GO:0000287">
    <property type="term" value="F:magnesium ion binding"/>
    <property type="evidence" value="ECO:0007669"/>
    <property type="project" value="InterPro"/>
</dbReference>
<dbReference type="InterPro" id="IPR055066">
    <property type="entry name" value="AASDHPPT_N"/>
</dbReference>
<dbReference type="GO" id="GO:0019878">
    <property type="term" value="P:lysine biosynthetic process via aminoadipic acid"/>
    <property type="evidence" value="ECO:0007669"/>
    <property type="project" value="TreeGrafter"/>
</dbReference>
<dbReference type="SUPFAM" id="SSF56214">
    <property type="entry name" value="4'-phosphopantetheinyl transferase"/>
    <property type="match status" value="2"/>
</dbReference>
<dbReference type="OrthoDB" id="26719at2759"/>
<evidence type="ECO:0000256" key="2">
    <source>
        <dbReference type="ARBA" id="ARBA00022679"/>
    </source>
</evidence>
<dbReference type="STRING" id="1051891.A0A0C3KYF7"/>
<sequence length="294" mass="33743">MSQPPEREQPLYAWIITINREPTDSEFATCLRCLDDESYQKICNIENRDDAWRSLLGRLIPCIVMKQRNVSRSAWSIKTTKAGKPYIDAPKEEKHLGYNIAHNGSLVAMAFSLGRKHKVWNIGVDVVKISLPKGIQFNTYIDSLRHKRALNRLFVIWTIKESYIKALGQPPGFDFSRVECRIPDEEIYVDGKRLTGWEFRLFKSNVGVLRTSNSVFREYRNQASVPPANPGALQTEIYQCCMTIYRGSELNKCIFKWSEQSGELDKFLRFVTLDAMVNAAKHISADGLNRERGS</sequence>
<protein>
    <recommendedName>
        <fullName evidence="1">holo-[acyl-carrier-protein] synthase</fullName>
        <ecNumber evidence="1">2.7.8.7</ecNumber>
    </recommendedName>
</protein>
<dbReference type="InterPro" id="IPR008278">
    <property type="entry name" value="4-PPantetheinyl_Trfase_dom"/>
</dbReference>
<dbReference type="InterPro" id="IPR050559">
    <property type="entry name" value="P-Pant_transferase_sf"/>
</dbReference>
<dbReference type="EC" id="2.7.8.7" evidence="1"/>
<reference evidence="6" key="2">
    <citation type="submission" date="2015-01" db="EMBL/GenBank/DDBJ databases">
        <title>Evolutionary Origins and Diversification of the Mycorrhizal Mutualists.</title>
        <authorList>
            <consortium name="DOE Joint Genome Institute"/>
            <consortium name="Mycorrhizal Genomics Consortium"/>
            <person name="Kohler A."/>
            <person name="Kuo A."/>
            <person name="Nagy L.G."/>
            <person name="Floudas D."/>
            <person name="Copeland A."/>
            <person name="Barry K.W."/>
            <person name="Cichocki N."/>
            <person name="Veneault-Fourrey C."/>
            <person name="LaButti K."/>
            <person name="Lindquist E.A."/>
            <person name="Lipzen A."/>
            <person name="Lundell T."/>
            <person name="Morin E."/>
            <person name="Murat C."/>
            <person name="Riley R."/>
            <person name="Ohm R."/>
            <person name="Sun H."/>
            <person name="Tunlid A."/>
            <person name="Henrissat B."/>
            <person name="Grigoriev I.V."/>
            <person name="Hibbett D.S."/>
            <person name="Martin F."/>
        </authorList>
    </citation>
    <scope>NUCLEOTIDE SEQUENCE [LARGE SCALE GENOMIC DNA]</scope>
    <source>
        <strain evidence="6">MUT 4182</strain>
    </source>
</reference>
<dbReference type="EMBL" id="KN823025">
    <property type="protein sequence ID" value="KIO26398.1"/>
    <property type="molecule type" value="Genomic_DNA"/>
</dbReference>
<dbReference type="Gene3D" id="3.90.470.20">
    <property type="entry name" value="4'-phosphopantetheinyl transferase domain"/>
    <property type="match status" value="2"/>
</dbReference>
<evidence type="ECO:0000313" key="5">
    <source>
        <dbReference type="EMBL" id="KIO26398.1"/>
    </source>
</evidence>
<name>A0A0C3KYF7_9AGAM</name>
<dbReference type="PANTHER" id="PTHR12215:SF10">
    <property type="entry name" value="L-AMINOADIPATE-SEMIALDEHYDE DEHYDROGENASE-PHOSPHOPANTETHEINYL TRANSFERASE"/>
    <property type="match status" value="1"/>
</dbReference>
<accession>A0A0C3KYF7</accession>
<dbReference type="HOGENOM" id="CLU_057011_3_1_1"/>
<dbReference type="GO" id="GO:0008897">
    <property type="term" value="F:holo-[acyl-carrier-protein] synthase activity"/>
    <property type="evidence" value="ECO:0007669"/>
    <property type="project" value="UniProtKB-EC"/>
</dbReference>
<evidence type="ECO:0000313" key="6">
    <source>
        <dbReference type="Proteomes" id="UP000054248"/>
    </source>
</evidence>
<organism evidence="5 6">
    <name type="scientific">Tulasnella calospora MUT 4182</name>
    <dbReference type="NCBI Taxonomy" id="1051891"/>
    <lineage>
        <taxon>Eukaryota</taxon>
        <taxon>Fungi</taxon>
        <taxon>Dikarya</taxon>
        <taxon>Basidiomycota</taxon>
        <taxon>Agaricomycotina</taxon>
        <taxon>Agaricomycetes</taxon>
        <taxon>Cantharellales</taxon>
        <taxon>Tulasnellaceae</taxon>
        <taxon>Tulasnella</taxon>
    </lineage>
</organism>
<keyword evidence="6" id="KW-1185">Reference proteome</keyword>
<dbReference type="Proteomes" id="UP000054248">
    <property type="component" value="Unassembled WGS sequence"/>
</dbReference>
<evidence type="ECO:0000256" key="1">
    <source>
        <dbReference type="ARBA" id="ARBA00013172"/>
    </source>
</evidence>
<proteinExistence type="predicted"/>
<evidence type="ECO:0000259" key="4">
    <source>
        <dbReference type="Pfam" id="PF22624"/>
    </source>
</evidence>
<dbReference type="AlphaFoldDB" id="A0A0C3KYF7"/>